<evidence type="ECO:0000313" key="2">
    <source>
        <dbReference type="EMBL" id="BDU75803.1"/>
    </source>
</evidence>
<sequence>MPPRPRLLALGLMAAASAFANPTYPLSRITNASGQAWVLSIDDLLVPVGLVRIWNSSQDVAFATLVSTKDKFTLKPRYSYYIEVCPSPKVLNKGVALTLGFHAQQTRMSDFTVNVKQGFSTSNGRLTATAPRLVVGATKGATINVAGFQNEGQTFIELH</sequence>
<name>A0AA48KEU3_9BACT</name>
<organism evidence="2 3">
    <name type="scientific">Mesoterricola sediminis</name>
    <dbReference type="NCBI Taxonomy" id="2927980"/>
    <lineage>
        <taxon>Bacteria</taxon>
        <taxon>Pseudomonadati</taxon>
        <taxon>Acidobacteriota</taxon>
        <taxon>Holophagae</taxon>
        <taxon>Holophagales</taxon>
        <taxon>Holophagaceae</taxon>
        <taxon>Mesoterricola</taxon>
    </lineage>
</organism>
<gene>
    <name evidence="2" type="ORF">METESE_07610</name>
</gene>
<evidence type="ECO:0000313" key="3">
    <source>
        <dbReference type="Proteomes" id="UP001228113"/>
    </source>
</evidence>
<proteinExistence type="predicted"/>
<reference evidence="2" key="1">
    <citation type="journal article" date="2023" name="Int. J. Syst. Evol. Microbiol.">
        <title>Mesoterricola silvestris gen. nov., sp. nov., Mesoterricola sediminis sp. nov., Geothrix oryzae sp. nov., Geothrix edaphica sp. nov., Geothrix rubra sp. nov., and Geothrix limicola sp. nov., six novel members of Acidobacteriota isolated from soils.</title>
        <authorList>
            <person name="Itoh H."/>
            <person name="Sugisawa Y."/>
            <person name="Mise K."/>
            <person name="Xu Z."/>
            <person name="Kuniyasu M."/>
            <person name="Ushijima N."/>
            <person name="Kawano K."/>
            <person name="Kobayashi E."/>
            <person name="Shiratori Y."/>
            <person name="Masuda Y."/>
            <person name="Senoo K."/>
        </authorList>
    </citation>
    <scope>NUCLEOTIDE SEQUENCE</scope>
    <source>
        <strain evidence="2">W786</strain>
    </source>
</reference>
<feature type="chain" id="PRO_5041285704" evidence="1">
    <location>
        <begin position="21"/>
        <end position="159"/>
    </location>
</feature>
<evidence type="ECO:0000256" key="1">
    <source>
        <dbReference type="SAM" id="SignalP"/>
    </source>
</evidence>
<keyword evidence="1" id="KW-0732">Signal</keyword>
<dbReference type="EMBL" id="AP027081">
    <property type="protein sequence ID" value="BDU75803.1"/>
    <property type="molecule type" value="Genomic_DNA"/>
</dbReference>
<protein>
    <submittedName>
        <fullName evidence="2">Uncharacterized protein</fullName>
    </submittedName>
</protein>
<dbReference type="KEGG" id="msea:METESE_07610"/>
<dbReference type="AlphaFoldDB" id="A0AA48KEU3"/>
<dbReference type="Proteomes" id="UP001228113">
    <property type="component" value="Chromosome"/>
</dbReference>
<dbReference type="RefSeq" id="WP_316411114.1">
    <property type="nucleotide sequence ID" value="NZ_AP027081.1"/>
</dbReference>
<keyword evidence="3" id="KW-1185">Reference proteome</keyword>
<accession>A0AA48KEU3</accession>
<feature type="signal peptide" evidence="1">
    <location>
        <begin position="1"/>
        <end position="20"/>
    </location>
</feature>